<keyword evidence="2" id="KW-0808">Transferase</keyword>
<dbReference type="InterPro" id="IPR051038">
    <property type="entry name" value="RMT2/GAMT_Mtase"/>
</dbReference>
<sequence length="237" mass="27272">MAEPKIFAAEEDCRSNWTDSMADYNEADTHLAIEGKPVMERWETPFMNKLADIAASNGGKCLEVGFGMAISATQFQKNDITDHYIIECNDGVLKRLENWKKEQPHNVHPCPGFWEDAAPKLEDGMFDGIMYDTYPLSEETWHTHQFDFIKKHAFRLLRKGGVLSFCNLTSFGELMKTTYPKTKQGIEMLFIETQLPHLLEAGFKRQNISWEVISNQPPADCKYYDTEWMLAPTCIKE</sequence>
<dbReference type="CDD" id="cd02440">
    <property type="entry name" value="AdoMet_MTases"/>
    <property type="match status" value="1"/>
</dbReference>
<dbReference type="PANTHER" id="PTHR32379:SF1">
    <property type="entry name" value="GUANIDINOACETATE N-METHYLTRANSFERASE"/>
    <property type="match status" value="1"/>
</dbReference>
<proteinExistence type="predicted"/>
<dbReference type="InterPro" id="IPR026480">
    <property type="entry name" value="RMT2_dom"/>
</dbReference>
<keyword evidence="1" id="KW-0489">Methyltransferase</keyword>
<dbReference type="Gene3D" id="3.40.50.150">
    <property type="entry name" value="Vaccinia Virus protein VP39"/>
    <property type="match status" value="1"/>
</dbReference>
<dbReference type="SUPFAM" id="SSF53335">
    <property type="entry name" value="S-adenosyl-L-methionine-dependent methyltransferases"/>
    <property type="match status" value="1"/>
</dbReference>
<evidence type="ECO:0000256" key="1">
    <source>
        <dbReference type="ARBA" id="ARBA00022603"/>
    </source>
</evidence>
<accession>A0ABN7SUP0</accession>
<evidence type="ECO:0000256" key="2">
    <source>
        <dbReference type="ARBA" id="ARBA00022679"/>
    </source>
</evidence>
<dbReference type="Proteomes" id="UP001158576">
    <property type="component" value="Chromosome 1"/>
</dbReference>
<evidence type="ECO:0000259" key="4">
    <source>
        <dbReference type="PROSITE" id="PS51559"/>
    </source>
</evidence>
<dbReference type="EMBL" id="OU015566">
    <property type="protein sequence ID" value="CAG5108160.1"/>
    <property type="molecule type" value="Genomic_DNA"/>
</dbReference>
<evidence type="ECO:0000313" key="6">
    <source>
        <dbReference type="Proteomes" id="UP001158576"/>
    </source>
</evidence>
<organism evidence="5 6">
    <name type="scientific">Oikopleura dioica</name>
    <name type="common">Tunicate</name>
    <dbReference type="NCBI Taxonomy" id="34765"/>
    <lineage>
        <taxon>Eukaryota</taxon>
        <taxon>Metazoa</taxon>
        <taxon>Chordata</taxon>
        <taxon>Tunicata</taxon>
        <taxon>Appendicularia</taxon>
        <taxon>Copelata</taxon>
        <taxon>Oikopleuridae</taxon>
        <taxon>Oikopleura</taxon>
    </lineage>
</organism>
<protein>
    <submittedName>
        <fullName evidence="5">Oidioi.mRNA.OKI2018_I69.chr1.g3662.t1.cds</fullName>
    </submittedName>
</protein>
<gene>
    <name evidence="5" type="ORF">OKIOD_LOCUS12427</name>
</gene>
<keyword evidence="3" id="KW-0949">S-adenosyl-L-methionine</keyword>
<evidence type="ECO:0000256" key="3">
    <source>
        <dbReference type="ARBA" id="ARBA00022691"/>
    </source>
</evidence>
<name>A0ABN7SUP0_OIKDI</name>
<dbReference type="InterPro" id="IPR029063">
    <property type="entry name" value="SAM-dependent_MTases_sf"/>
</dbReference>
<feature type="domain" description="RMT2" evidence="4">
    <location>
        <begin position="1"/>
        <end position="237"/>
    </location>
</feature>
<evidence type="ECO:0000313" key="5">
    <source>
        <dbReference type="EMBL" id="CAG5108160.1"/>
    </source>
</evidence>
<dbReference type="PANTHER" id="PTHR32379">
    <property type="entry name" value="GUANIDINOACETATE N-METHYLTRANSFERASE"/>
    <property type="match status" value="1"/>
</dbReference>
<keyword evidence="6" id="KW-1185">Reference proteome</keyword>
<reference evidence="5 6" key="1">
    <citation type="submission" date="2021-04" db="EMBL/GenBank/DDBJ databases">
        <authorList>
            <person name="Bliznina A."/>
        </authorList>
    </citation>
    <scope>NUCLEOTIDE SEQUENCE [LARGE SCALE GENOMIC DNA]</scope>
</reference>
<dbReference type="PROSITE" id="PS51559">
    <property type="entry name" value="SAM_RMT2"/>
    <property type="match status" value="1"/>
</dbReference>